<feature type="signal peptide" evidence="1">
    <location>
        <begin position="1"/>
        <end position="19"/>
    </location>
</feature>
<comment type="caution">
    <text evidence="2">The sequence shown here is derived from an EMBL/GenBank/DDBJ whole genome shotgun (WGS) entry which is preliminary data.</text>
</comment>
<dbReference type="GeneID" id="64593983"/>
<evidence type="ECO:0000256" key="1">
    <source>
        <dbReference type="SAM" id="SignalP"/>
    </source>
</evidence>
<protein>
    <recommendedName>
        <fullName evidence="4">Secreted protein</fullName>
    </recommendedName>
</protein>
<accession>A0A9P7AQE3</accession>
<evidence type="ECO:0000313" key="3">
    <source>
        <dbReference type="Proteomes" id="UP000719766"/>
    </source>
</evidence>
<keyword evidence="1" id="KW-0732">Signal</keyword>
<feature type="chain" id="PRO_5040202107" description="Secreted protein" evidence="1">
    <location>
        <begin position="20"/>
        <end position="102"/>
    </location>
</feature>
<reference evidence="2" key="1">
    <citation type="journal article" date="2020" name="New Phytol.">
        <title>Comparative genomics reveals dynamic genome evolution in host specialist ectomycorrhizal fungi.</title>
        <authorList>
            <person name="Lofgren L.A."/>
            <person name="Nguyen N.H."/>
            <person name="Vilgalys R."/>
            <person name="Ruytinx J."/>
            <person name="Liao H.L."/>
            <person name="Branco S."/>
            <person name="Kuo A."/>
            <person name="LaButti K."/>
            <person name="Lipzen A."/>
            <person name="Andreopoulos W."/>
            <person name="Pangilinan J."/>
            <person name="Riley R."/>
            <person name="Hundley H."/>
            <person name="Na H."/>
            <person name="Barry K."/>
            <person name="Grigoriev I.V."/>
            <person name="Stajich J.E."/>
            <person name="Kennedy P.G."/>
        </authorList>
    </citation>
    <scope>NUCLEOTIDE SEQUENCE</scope>
    <source>
        <strain evidence="2">S12</strain>
    </source>
</reference>
<evidence type="ECO:0000313" key="2">
    <source>
        <dbReference type="EMBL" id="KAG1792973.1"/>
    </source>
</evidence>
<keyword evidence="3" id="KW-1185">Reference proteome</keyword>
<proteinExistence type="predicted"/>
<dbReference type="Proteomes" id="UP000719766">
    <property type="component" value="Unassembled WGS sequence"/>
</dbReference>
<sequence length="102" mass="11574">MVSLLVDCIMASMWTWTWASVGYVSWATMQCFSIGIHGESTTGIRVMNHIHPWDCHHLLHVPEKQRQKIENDSLWSTNAALEALNAEDGCRVKPSLAKWPIV</sequence>
<dbReference type="EMBL" id="JABBWE010000033">
    <property type="protein sequence ID" value="KAG1792973.1"/>
    <property type="molecule type" value="Genomic_DNA"/>
</dbReference>
<evidence type="ECO:0008006" key="4">
    <source>
        <dbReference type="Google" id="ProtNLM"/>
    </source>
</evidence>
<dbReference type="RefSeq" id="XP_041159510.1">
    <property type="nucleotide sequence ID" value="XM_041300219.1"/>
</dbReference>
<dbReference type="AlphaFoldDB" id="A0A9P7AQE3"/>
<name>A0A9P7AQE3_9AGAM</name>
<gene>
    <name evidence="2" type="ORF">HD556DRAFT_1308998</name>
</gene>
<organism evidence="2 3">
    <name type="scientific">Suillus plorans</name>
    <dbReference type="NCBI Taxonomy" id="116603"/>
    <lineage>
        <taxon>Eukaryota</taxon>
        <taxon>Fungi</taxon>
        <taxon>Dikarya</taxon>
        <taxon>Basidiomycota</taxon>
        <taxon>Agaricomycotina</taxon>
        <taxon>Agaricomycetes</taxon>
        <taxon>Agaricomycetidae</taxon>
        <taxon>Boletales</taxon>
        <taxon>Suillineae</taxon>
        <taxon>Suillaceae</taxon>
        <taxon>Suillus</taxon>
    </lineage>
</organism>